<gene>
    <name evidence="1" type="ORF">S01H1_50310</name>
</gene>
<dbReference type="AlphaFoldDB" id="X0WX65"/>
<organism evidence="1">
    <name type="scientific">marine sediment metagenome</name>
    <dbReference type="NCBI Taxonomy" id="412755"/>
    <lineage>
        <taxon>unclassified sequences</taxon>
        <taxon>metagenomes</taxon>
        <taxon>ecological metagenomes</taxon>
    </lineage>
</organism>
<proteinExistence type="predicted"/>
<dbReference type="EMBL" id="BARS01032412">
    <property type="protein sequence ID" value="GAG27802.1"/>
    <property type="molecule type" value="Genomic_DNA"/>
</dbReference>
<sequence>RSAAAGRLCFTRLAWLGAAEWGYGCICLRPGESPSYRTAGIATLAAAQQTSKKRSPAGGEAGKKGDLCTWGELKQFRYYQIVSINVRVFSPIYININWVIILYNR</sequence>
<name>X0WX65_9ZZZZ</name>
<accession>X0WX65</accession>
<evidence type="ECO:0000313" key="1">
    <source>
        <dbReference type="EMBL" id="GAG27802.1"/>
    </source>
</evidence>
<comment type="caution">
    <text evidence="1">The sequence shown here is derived from an EMBL/GenBank/DDBJ whole genome shotgun (WGS) entry which is preliminary data.</text>
</comment>
<feature type="non-terminal residue" evidence="1">
    <location>
        <position position="1"/>
    </location>
</feature>
<reference evidence="1" key="1">
    <citation type="journal article" date="2014" name="Front. Microbiol.">
        <title>High frequency of phylogenetically diverse reductive dehalogenase-homologous genes in deep subseafloor sedimentary metagenomes.</title>
        <authorList>
            <person name="Kawai M."/>
            <person name="Futagami T."/>
            <person name="Toyoda A."/>
            <person name="Takaki Y."/>
            <person name="Nishi S."/>
            <person name="Hori S."/>
            <person name="Arai W."/>
            <person name="Tsubouchi T."/>
            <person name="Morono Y."/>
            <person name="Uchiyama I."/>
            <person name="Ito T."/>
            <person name="Fujiyama A."/>
            <person name="Inagaki F."/>
            <person name="Takami H."/>
        </authorList>
    </citation>
    <scope>NUCLEOTIDE SEQUENCE</scope>
    <source>
        <strain evidence="1">Expedition CK06-06</strain>
    </source>
</reference>
<protein>
    <submittedName>
        <fullName evidence="1">Uncharacterized protein</fullName>
    </submittedName>
</protein>